<keyword evidence="2" id="KW-1185">Reference proteome</keyword>
<accession>A0A501QC44</accession>
<dbReference type="OrthoDB" id="1154186at2"/>
<proteinExistence type="predicted"/>
<name>A0A501QC44_9FLAO</name>
<dbReference type="Proteomes" id="UP000319175">
    <property type="component" value="Unassembled WGS sequence"/>
</dbReference>
<dbReference type="EMBL" id="VFJE01000052">
    <property type="protein sequence ID" value="TPD70500.1"/>
    <property type="molecule type" value="Genomic_DNA"/>
</dbReference>
<dbReference type="AlphaFoldDB" id="A0A501QC44"/>
<evidence type="ECO:0000313" key="2">
    <source>
        <dbReference type="Proteomes" id="UP000319175"/>
    </source>
</evidence>
<reference evidence="1 2" key="2">
    <citation type="submission" date="2019-06" db="EMBL/GenBank/DDBJ databases">
        <authorList>
            <person name="Seo Y."/>
        </authorList>
    </citation>
    <scope>NUCLEOTIDE SEQUENCE [LARGE SCALE GENOMIC DNA]</scope>
    <source>
        <strain evidence="1 2">MaA-Y11</strain>
    </source>
</reference>
<organism evidence="1 2">
    <name type="scientific">Flavobacterium microcysteis</name>
    <dbReference type="NCBI Taxonomy" id="2596891"/>
    <lineage>
        <taxon>Bacteria</taxon>
        <taxon>Pseudomonadati</taxon>
        <taxon>Bacteroidota</taxon>
        <taxon>Flavobacteriia</taxon>
        <taxon>Flavobacteriales</taxon>
        <taxon>Flavobacteriaceae</taxon>
        <taxon>Flavobacterium</taxon>
    </lineage>
</organism>
<reference evidence="1 2" key="1">
    <citation type="submission" date="2019-06" db="EMBL/GenBank/DDBJ databases">
        <title>Flavobacterium sp. MaA-Y11 from geoumgang.</title>
        <authorList>
            <person name="Jeong S."/>
        </authorList>
    </citation>
    <scope>NUCLEOTIDE SEQUENCE [LARGE SCALE GENOMIC DNA]</scope>
    <source>
        <strain evidence="1 2">MaA-Y11</strain>
    </source>
</reference>
<gene>
    <name evidence="1" type="ORF">FJA49_06070</name>
</gene>
<protein>
    <submittedName>
        <fullName evidence="1">Uncharacterized protein</fullName>
    </submittedName>
</protein>
<comment type="caution">
    <text evidence="1">The sequence shown here is derived from an EMBL/GenBank/DDBJ whole genome shotgun (WGS) entry which is preliminary data.</text>
</comment>
<evidence type="ECO:0000313" key="1">
    <source>
        <dbReference type="EMBL" id="TPD70500.1"/>
    </source>
</evidence>
<sequence length="241" mass="26123">MSVLAVANILGVGSGGASLGFNTGNSQIDQGLQQTAGSVISGLQETILGNLTGTFNSTFGSVFANGLDLSCWNSSYSPSEAKTEMPQFVKIWLNESGVLTNPSSEALSYFSNRVSLAVSMWNNRIGQSKYAKCTKDGWRYCVTYAEQNLKNVLTELGKYYNIQEVGKQPCYKPNDTWKVEISGEYMVYKLTAKQTQQPATSPIVVKDDEGNVVATGNKPPSTQDSGGFNPLWLLPLLGFLK</sequence>
<dbReference type="RefSeq" id="WP_139999896.1">
    <property type="nucleotide sequence ID" value="NZ_VFJE01000052.1"/>
</dbReference>